<accession>A0A2C6KJG3</accession>
<dbReference type="VEuPathDB" id="ToxoDB:CSUI_009403"/>
<evidence type="ECO:0000313" key="2">
    <source>
        <dbReference type="Proteomes" id="UP000221165"/>
    </source>
</evidence>
<dbReference type="GeneID" id="94432730"/>
<protein>
    <submittedName>
        <fullName evidence="1">Uncharacterized protein</fullName>
    </submittedName>
</protein>
<dbReference type="Proteomes" id="UP000221165">
    <property type="component" value="Unassembled WGS sequence"/>
</dbReference>
<evidence type="ECO:0000313" key="1">
    <source>
        <dbReference type="EMBL" id="PHJ16778.1"/>
    </source>
</evidence>
<reference evidence="1 2" key="1">
    <citation type="journal article" date="2017" name="Int. J. Parasitol.">
        <title>The genome of the protozoan parasite Cystoisospora suis and a reverse vaccinology approach to identify vaccine candidates.</title>
        <authorList>
            <person name="Palmieri N."/>
            <person name="Shrestha A."/>
            <person name="Ruttkowski B."/>
            <person name="Beck T."/>
            <person name="Vogl C."/>
            <person name="Tomley F."/>
            <person name="Blake D.P."/>
            <person name="Joachim A."/>
        </authorList>
    </citation>
    <scope>NUCLEOTIDE SEQUENCE [LARGE SCALE GENOMIC DNA]</scope>
    <source>
        <strain evidence="1 2">Wien I</strain>
    </source>
</reference>
<dbReference type="RefSeq" id="XP_067918503.1">
    <property type="nucleotide sequence ID" value="XM_068069519.1"/>
</dbReference>
<comment type="caution">
    <text evidence="1">The sequence shown here is derived from an EMBL/GenBank/DDBJ whole genome shotgun (WGS) entry which is preliminary data.</text>
</comment>
<organism evidence="1 2">
    <name type="scientific">Cystoisospora suis</name>
    <dbReference type="NCBI Taxonomy" id="483139"/>
    <lineage>
        <taxon>Eukaryota</taxon>
        <taxon>Sar</taxon>
        <taxon>Alveolata</taxon>
        <taxon>Apicomplexa</taxon>
        <taxon>Conoidasida</taxon>
        <taxon>Coccidia</taxon>
        <taxon>Eucoccidiorida</taxon>
        <taxon>Eimeriorina</taxon>
        <taxon>Sarcocystidae</taxon>
        <taxon>Cystoisospora</taxon>
    </lineage>
</organism>
<name>A0A2C6KJG3_9APIC</name>
<keyword evidence="2" id="KW-1185">Reference proteome</keyword>
<dbReference type="AlphaFoldDB" id="A0A2C6KJG3"/>
<sequence length="53" mass="6016">MRNAELGSCCSGQSQTNESQAAIVLRDEVSRVRELRFRKRCQPPEKLHACARV</sequence>
<dbReference type="EMBL" id="MIGC01005596">
    <property type="protein sequence ID" value="PHJ16778.1"/>
    <property type="molecule type" value="Genomic_DNA"/>
</dbReference>
<gene>
    <name evidence="1" type="ORF">CSUI_009403</name>
</gene>
<proteinExistence type="predicted"/>
<feature type="non-terminal residue" evidence="1">
    <location>
        <position position="53"/>
    </location>
</feature>